<keyword evidence="1" id="KW-0472">Membrane</keyword>
<protein>
    <submittedName>
        <fullName evidence="2">Integral membrane protein</fullName>
    </submittedName>
</protein>
<sequence length="514" mass="59554">MREKLFTIGSRIVKYLFYFLFLLTFYYAITSPNLILGDNSVTGAGTTMYTTVFIITAVVIFICFFTYESFMDFLKFIFIDNRLKTSLIIFGLTIIWQLIFMLNVHPAIGFDAGALHQALFDPNNAEMRGYYSLNPNNTPVMLLQHQLALLFHTRSWLFFDFVSLFLVDISAIFNFLSVKFIDVEKVPLAIYLHSLWLMVFPMIIVPYTDTWVLPFVSLYILFYIMLRYGKFSWKLKIPVAALMGMTVIFAYFIKPSAIVGFIAIALIEVLYIFKGKWQPDKAINEFIFLLIVIIGMVPTYMITNHAIEHEKYIQVNTSRSIPPIHFISMGVSGEGGYNANDALMMAKLPNRKAQVAYSKKKLKQRIKKMGPVGYVKFLFMKHRNNSADGTFAWVKEGHFLRGNTNPSSKGFRGQLRNFVYLYGKYLGDFRYIAQVWWVFFLAVIAFNWHDNRKIVQTLRLAIIGGFMFLLIFEGGRSRYLIQFLPAMLILASLSIENSWNWFKGLFAWVDTDKK</sequence>
<feature type="transmembrane region" description="Helical" evidence="1">
    <location>
        <begin position="211"/>
        <end position="228"/>
    </location>
</feature>
<dbReference type="PATRIC" id="fig|1423770.3.peg.1244"/>
<feature type="transmembrane region" description="Helical" evidence="1">
    <location>
        <begin position="240"/>
        <end position="273"/>
    </location>
</feature>
<reference evidence="2 3" key="1">
    <citation type="journal article" date="2015" name="Genome Announc.">
        <title>Expanding the biotechnology potential of lactobacilli through comparative genomics of 213 strains and associated genera.</title>
        <authorList>
            <person name="Sun Z."/>
            <person name="Harris H.M."/>
            <person name="McCann A."/>
            <person name="Guo C."/>
            <person name="Argimon S."/>
            <person name="Zhang W."/>
            <person name="Yang X."/>
            <person name="Jeffery I.B."/>
            <person name="Cooney J.C."/>
            <person name="Kagawa T.F."/>
            <person name="Liu W."/>
            <person name="Song Y."/>
            <person name="Salvetti E."/>
            <person name="Wrobel A."/>
            <person name="Rasinkangas P."/>
            <person name="Parkhill J."/>
            <person name="Rea M.C."/>
            <person name="O'Sullivan O."/>
            <person name="Ritari J."/>
            <person name="Douillard F.P."/>
            <person name="Paul Ross R."/>
            <person name="Yang R."/>
            <person name="Briner A.E."/>
            <person name="Felis G.E."/>
            <person name="de Vos W.M."/>
            <person name="Barrangou R."/>
            <person name="Klaenhammer T.R."/>
            <person name="Caufield P.W."/>
            <person name="Cui Y."/>
            <person name="Zhang H."/>
            <person name="O'Toole P.W."/>
        </authorList>
    </citation>
    <scope>NUCLEOTIDE SEQUENCE [LARGE SCALE GENOMIC DNA]</scope>
    <source>
        <strain evidence="2 3">DSM 14500</strain>
    </source>
</reference>
<accession>A0A0R1QE63</accession>
<feature type="transmembrane region" description="Helical" evidence="1">
    <location>
        <begin position="87"/>
        <end position="108"/>
    </location>
</feature>
<evidence type="ECO:0000313" key="3">
    <source>
        <dbReference type="Proteomes" id="UP000050872"/>
    </source>
</evidence>
<dbReference type="EMBL" id="AZEZ01000093">
    <property type="protein sequence ID" value="KRL43095.1"/>
    <property type="molecule type" value="Genomic_DNA"/>
</dbReference>
<feature type="transmembrane region" description="Helical" evidence="1">
    <location>
        <begin position="285"/>
        <end position="303"/>
    </location>
</feature>
<name>A0A0R1QE63_9LACO</name>
<feature type="transmembrane region" description="Helical" evidence="1">
    <location>
        <begin position="188"/>
        <end position="205"/>
    </location>
</feature>
<dbReference type="OrthoDB" id="5695313at2"/>
<keyword evidence="3" id="KW-1185">Reference proteome</keyword>
<dbReference type="Proteomes" id="UP000050872">
    <property type="component" value="Unassembled WGS sequence"/>
</dbReference>
<gene>
    <name evidence="2" type="ORF">FD29_GL001209</name>
</gene>
<evidence type="ECO:0000313" key="2">
    <source>
        <dbReference type="EMBL" id="KRL43095.1"/>
    </source>
</evidence>
<feature type="transmembrane region" description="Helical" evidence="1">
    <location>
        <begin position="454"/>
        <end position="472"/>
    </location>
</feature>
<feature type="transmembrane region" description="Helical" evidence="1">
    <location>
        <begin position="156"/>
        <end position="176"/>
    </location>
</feature>
<keyword evidence="1" id="KW-0812">Transmembrane</keyword>
<feature type="transmembrane region" description="Helical" evidence="1">
    <location>
        <begin position="49"/>
        <end position="67"/>
    </location>
</feature>
<dbReference type="InterPro" id="IPR021200">
    <property type="entry name" value="CHIM_prot"/>
</dbReference>
<proteinExistence type="predicted"/>
<keyword evidence="1" id="KW-1133">Transmembrane helix</keyword>
<organism evidence="2 3">
    <name type="scientific">Companilactobacillus mindensis DSM 14500</name>
    <dbReference type="NCBI Taxonomy" id="1423770"/>
    <lineage>
        <taxon>Bacteria</taxon>
        <taxon>Bacillati</taxon>
        <taxon>Bacillota</taxon>
        <taxon>Bacilli</taxon>
        <taxon>Lactobacillales</taxon>
        <taxon>Lactobacillaceae</taxon>
        <taxon>Companilactobacillus</taxon>
    </lineage>
</organism>
<evidence type="ECO:0000256" key="1">
    <source>
        <dbReference type="SAM" id="Phobius"/>
    </source>
</evidence>
<dbReference type="NCBIfam" id="TIGR03766">
    <property type="entry name" value="TIGR03766 family XrtG-associated glycosyltransferase"/>
    <property type="match status" value="1"/>
</dbReference>
<dbReference type="STRING" id="1423770.FD29_GL001209"/>
<comment type="caution">
    <text evidence="2">The sequence shown here is derived from an EMBL/GenBank/DDBJ whole genome shotgun (WGS) entry which is preliminary data.</text>
</comment>
<dbReference type="AlphaFoldDB" id="A0A0R1QE63"/>
<feature type="transmembrane region" description="Helical" evidence="1">
    <location>
        <begin position="479"/>
        <end position="495"/>
    </location>
</feature>
<feature type="transmembrane region" description="Helical" evidence="1">
    <location>
        <begin position="12"/>
        <end position="29"/>
    </location>
</feature>
<dbReference type="RefSeq" id="WP_057888586.1">
    <property type="nucleotide sequence ID" value="NZ_AZEZ01000093.1"/>
</dbReference>